<protein>
    <submittedName>
        <fullName evidence="1">Uncharacterized protein</fullName>
    </submittedName>
</protein>
<name>A0ABR6H3J8_AMIAI</name>
<sequence length="46" mass="5158">MSSAATFGDHNVDSPIMRMELSTIRLNLDQVRRAFRSGRYPKAGFG</sequence>
<dbReference type="Proteomes" id="UP000577697">
    <property type="component" value="Unassembled WGS sequence"/>
</dbReference>
<accession>A0ABR6H3J8</accession>
<evidence type="ECO:0000313" key="1">
    <source>
        <dbReference type="EMBL" id="MBB3705074.1"/>
    </source>
</evidence>
<organism evidence="1 2">
    <name type="scientific">Aminobacter aminovorans</name>
    <name type="common">Chelatobacter heintzii</name>
    <dbReference type="NCBI Taxonomy" id="83263"/>
    <lineage>
        <taxon>Bacteria</taxon>
        <taxon>Pseudomonadati</taxon>
        <taxon>Pseudomonadota</taxon>
        <taxon>Alphaproteobacteria</taxon>
        <taxon>Hyphomicrobiales</taxon>
        <taxon>Phyllobacteriaceae</taxon>
        <taxon>Aminobacter</taxon>
    </lineage>
</organism>
<proteinExistence type="predicted"/>
<reference evidence="1 2" key="1">
    <citation type="submission" date="2020-08" db="EMBL/GenBank/DDBJ databases">
        <title>Genomic Encyclopedia of Type Strains, Phase IV (KMG-IV): sequencing the most valuable type-strain genomes for metagenomic binning, comparative biology and taxonomic classification.</title>
        <authorList>
            <person name="Goeker M."/>
        </authorList>
    </citation>
    <scope>NUCLEOTIDE SEQUENCE [LARGE SCALE GENOMIC DNA]</scope>
    <source>
        <strain evidence="1 2">DSM 10368</strain>
    </source>
</reference>
<evidence type="ECO:0000313" key="2">
    <source>
        <dbReference type="Proteomes" id="UP000577697"/>
    </source>
</evidence>
<dbReference type="EMBL" id="JACICB010000004">
    <property type="protein sequence ID" value="MBB3705074.1"/>
    <property type="molecule type" value="Genomic_DNA"/>
</dbReference>
<keyword evidence="2" id="KW-1185">Reference proteome</keyword>
<gene>
    <name evidence="1" type="ORF">FHS67_001384</name>
</gene>
<comment type="caution">
    <text evidence="1">The sequence shown here is derived from an EMBL/GenBank/DDBJ whole genome shotgun (WGS) entry which is preliminary data.</text>
</comment>